<reference evidence="2 3" key="1">
    <citation type="submission" date="2023-01" db="EMBL/GenBank/DDBJ databases">
        <title>Analysis of 21 Apiospora genomes using comparative genomics revels a genus with tremendous synthesis potential of carbohydrate active enzymes and secondary metabolites.</title>
        <authorList>
            <person name="Sorensen T."/>
        </authorList>
    </citation>
    <scope>NUCLEOTIDE SEQUENCE [LARGE SCALE GENOMIC DNA]</scope>
    <source>
        <strain evidence="2 3">CBS 24483</strain>
    </source>
</reference>
<evidence type="ECO:0000313" key="2">
    <source>
        <dbReference type="EMBL" id="KAK7941333.1"/>
    </source>
</evidence>
<feature type="compositionally biased region" description="Basic and acidic residues" evidence="1">
    <location>
        <begin position="184"/>
        <end position="200"/>
    </location>
</feature>
<feature type="compositionally biased region" description="Low complexity" evidence="1">
    <location>
        <begin position="129"/>
        <end position="143"/>
    </location>
</feature>
<dbReference type="Proteomes" id="UP001391051">
    <property type="component" value="Unassembled WGS sequence"/>
</dbReference>
<evidence type="ECO:0000313" key="3">
    <source>
        <dbReference type="Proteomes" id="UP001391051"/>
    </source>
</evidence>
<sequence>MADMATEQAVGQVVGRVIDKAVYKAVSKALDDDSDTMYLATPSGPPSPASSATETEVDPPRAPSPVFPRHRKLRCIDNDIKREKRAISESQDDEVKVEDEDWDVEPYSKKKKVAGSSPPSTSKTEKIPGGTISTKTESGSESGSAEKRPKPKEEEQAGPPQCHGRKRVGTVFFYRRLRERLARRDEALRSQDHAVKKESEPQQEEPAQQPSTEQPYIPRALAAVRHPDKEYKPSTDGFSL</sequence>
<feature type="compositionally biased region" description="Basic and acidic residues" evidence="1">
    <location>
        <begin position="144"/>
        <end position="155"/>
    </location>
</feature>
<organism evidence="2 3">
    <name type="scientific">Apiospora aurea</name>
    <dbReference type="NCBI Taxonomy" id="335848"/>
    <lineage>
        <taxon>Eukaryota</taxon>
        <taxon>Fungi</taxon>
        <taxon>Dikarya</taxon>
        <taxon>Ascomycota</taxon>
        <taxon>Pezizomycotina</taxon>
        <taxon>Sordariomycetes</taxon>
        <taxon>Xylariomycetidae</taxon>
        <taxon>Amphisphaeriales</taxon>
        <taxon>Apiosporaceae</taxon>
        <taxon>Apiospora</taxon>
    </lineage>
</organism>
<gene>
    <name evidence="2" type="ORF">PG986_013720</name>
</gene>
<name>A0ABR1PWQ8_9PEZI</name>
<evidence type="ECO:0000256" key="1">
    <source>
        <dbReference type="SAM" id="MobiDB-lite"/>
    </source>
</evidence>
<proteinExistence type="predicted"/>
<feature type="region of interest" description="Disordered" evidence="1">
    <location>
        <begin position="184"/>
        <end position="240"/>
    </location>
</feature>
<protein>
    <submittedName>
        <fullName evidence="2">Uncharacterized protein</fullName>
    </submittedName>
</protein>
<accession>A0ABR1PWQ8</accession>
<dbReference type="EMBL" id="JAQQWE010000009">
    <property type="protein sequence ID" value="KAK7941333.1"/>
    <property type="molecule type" value="Genomic_DNA"/>
</dbReference>
<feature type="compositionally biased region" description="Basic and acidic residues" evidence="1">
    <location>
        <begin position="74"/>
        <end position="87"/>
    </location>
</feature>
<comment type="caution">
    <text evidence="2">The sequence shown here is derived from an EMBL/GenBank/DDBJ whole genome shotgun (WGS) entry which is preliminary data.</text>
</comment>
<feature type="compositionally biased region" description="Acidic residues" evidence="1">
    <location>
        <begin position="90"/>
        <end position="104"/>
    </location>
</feature>
<dbReference type="RefSeq" id="XP_066694085.1">
    <property type="nucleotide sequence ID" value="XM_066849942.1"/>
</dbReference>
<feature type="compositionally biased region" description="Low complexity" evidence="1">
    <location>
        <begin position="204"/>
        <end position="215"/>
    </location>
</feature>
<dbReference type="GeneID" id="92083004"/>
<keyword evidence="3" id="KW-1185">Reference proteome</keyword>
<feature type="region of interest" description="Disordered" evidence="1">
    <location>
        <begin position="31"/>
        <end position="169"/>
    </location>
</feature>